<evidence type="ECO:0000313" key="1">
    <source>
        <dbReference type="Ensembl" id="ENSMFAP00000061486.1"/>
    </source>
</evidence>
<keyword evidence="2" id="KW-1185">Reference proteome</keyword>
<reference evidence="1 2" key="1">
    <citation type="submission" date="2013-03" db="EMBL/GenBank/DDBJ databases">
        <authorList>
            <person name="Warren W."/>
            <person name="Wilson R.K."/>
        </authorList>
    </citation>
    <scope>NUCLEOTIDE SEQUENCE</scope>
</reference>
<organism evidence="1 2">
    <name type="scientific">Macaca fascicularis</name>
    <name type="common">Crab-eating macaque</name>
    <name type="synonym">Cynomolgus monkey</name>
    <dbReference type="NCBI Taxonomy" id="9541"/>
    <lineage>
        <taxon>Eukaryota</taxon>
        <taxon>Metazoa</taxon>
        <taxon>Chordata</taxon>
        <taxon>Craniata</taxon>
        <taxon>Vertebrata</taxon>
        <taxon>Euteleostomi</taxon>
        <taxon>Mammalia</taxon>
        <taxon>Eutheria</taxon>
        <taxon>Euarchontoglires</taxon>
        <taxon>Primates</taxon>
        <taxon>Haplorrhini</taxon>
        <taxon>Catarrhini</taxon>
        <taxon>Cercopithecidae</taxon>
        <taxon>Cercopithecinae</taxon>
        <taxon>Macaca</taxon>
    </lineage>
</organism>
<dbReference type="Ensembl" id="ENSMFAT00000081898.1">
    <property type="protein sequence ID" value="ENSMFAP00000061486.1"/>
    <property type="gene ID" value="ENSMFAG00000062414.1"/>
</dbReference>
<dbReference type="GeneTree" id="ENSGT01150000287111"/>
<name>A0A7N9D620_MACFA</name>
<reference evidence="1" key="2">
    <citation type="submission" date="2025-08" db="UniProtKB">
        <authorList>
            <consortium name="Ensembl"/>
        </authorList>
    </citation>
    <scope>IDENTIFICATION</scope>
</reference>
<proteinExistence type="predicted"/>
<accession>A0A7N9D620</accession>
<reference evidence="1" key="3">
    <citation type="submission" date="2025-09" db="UniProtKB">
        <authorList>
            <consortium name="Ensembl"/>
        </authorList>
    </citation>
    <scope>IDENTIFICATION</scope>
</reference>
<dbReference type="Proteomes" id="UP000233100">
    <property type="component" value="Chromosome 9"/>
</dbReference>
<protein>
    <submittedName>
        <fullName evidence="1">Uncharacterized protein</fullName>
    </submittedName>
</protein>
<dbReference type="AlphaFoldDB" id="A0A7N9D620"/>
<evidence type="ECO:0000313" key="2">
    <source>
        <dbReference type="Proteomes" id="UP000233100"/>
    </source>
</evidence>
<sequence>VQKVLSTGLGTHLKEESQLLGRLRQENGVNPGGRACSEQRLRHCTPAWATERDSVSKR</sequence>